<feature type="compositionally biased region" description="Polar residues" evidence="1">
    <location>
        <begin position="296"/>
        <end position="327"/>
    </location>
</feature>
<dbReference type="Proteomes" id="UP001303373">
    <property type="component" value="Chromosome 5"/>
</dbReference>
<feature type="compositionally biased region" description="Polar residues" evidence="1">
    <location>
        <begin position="1482"/>
        <end position="1514"/>
    </location>
</feature>
<evidence type="ECO:0000313" key="3">
    <source>
        <dbReference type="Proteomes" id="UP001303373"/>
    </source>
</evidence>
<dbReference type="PANTHER" id="PTHR42105">
    <property type="entry name" value="DIM2-ASSOCIATED PROTEIN 1"/>
    <property type="match status" value="1"/>
</dbReference>
<feature type="compositionally biased region" description="Polar residues" evidence="1">
    <location>
        <begin position="694"/>
        <end position="710"/>
    </location>
</feature>
<feature type="compositionally biased region" description="Polar residues" evidence="1">
    <location>
        <begin position="1313"/>
        <end position="1327"/>
    </location>
</feature>
<feature type="compositionally biased region" description="Polar residues" evidence="1">
    <location>
        <begin position="380"/>
        <end position="389"/>
    </location>
</feature>
<accession>A0AAQ3M6Y6</accession>
<feature type="compositionally biased region" description="Basic and acidic residues" evidence="1">
    <location>
        <begin position="1633"/>
        <end position="1654"/>
    </location>
</feature>
<feature type="compositionally biased region" description="Basic and acidic residues" evidence="1">
    <location>
        <begin position="1770"/>
        <end position="1780"/>
    </location>
</feature>
<feature type="compositionally biased region" description="Acidic residues" evidence="1">
    <location>
        <begin position="1655"/>
        <end position="1669"/>
    </location>
</feature>
<feature type="compositionally biased region" description="Polar residues" evidence="1">
    <location>
        <begin position="1391"/>
        <end position="1400"/>
    </location>
</feature>
<feature type="compositionally biased region" description="Polar residues" evidence="1">
    <location>
        <begin position="1557"/>
        <end position="1585"/>
    </location>
</feature>
<feature type="compositionally biased region" description="Basic and acidic residues" evidence="1">
    <location>
        <begin position="409"/>
        <end position="429"/>
    </location>
</feature>
<gene>
    <name evidence="2" type="ORF">R9X50_00410600</name>
</gene>
<feature type="compositionally biased region" description="Basic residues" evidence="1">
    <location>
        <begin position="491"/>
        <end position="502"/>
    </location>
</feature>
<name>A0AAQ3M6Y6_9PEZI</name>
<feature type="compositionally biased region" description="Basic and acidic residues" evidence="1">
    <location>
        <begin position="480"/>
        <end position="490"/>
    </location>
</feature>
<feature type="compositionally biased region" description="Basic and acidic residues" evidence="1">
    <location>
        <begin position="988"/>
        <end position="997"/>
    </location>
</feature>
<feature type="compositionally biased region" description="Basic and acidic residues" evidence="1">
    <location>
        <begin position="260"/>
        <end position="269"/>
    </location>
</feature>
<feature type="compositionally biased region" description="Polar residues" evidence="1">
    <location>
        <begin position="26"/>
        <end position="41"/>
    </location>
</feature>
<feature type="region of interest" description="Disordered" evidence="1">
    <location>
        <begin position="1295"/>
        <end position="1361"/>
    </location>
</feature>
<feature type="region of interest" description="Disordered" evidence="1">
    <location>
        <begin position="130"/>
        <end position="154"/>
    </location>
</feature>
<feature type="compositionally biased region" description="Basic and acidic residues" evidence="1">
    <location>
        <begin position="1706"/>
        <end position="1717"/>
    </location>
</feature>
<reference evidence="2 3" key="1">
    <citation type="submission" date="2023-11" db="EMBL/GenBank/DDBJ databases">
        <title>An acidophilic fungus is an integral part of prey digestion in a carnivorous sundew plant.</title>
        <authorList>
            <person name="Tsai I.J."/>
        </authorList>
    </citation>
    <scope>NUCLEOTIDE SEQUENCE [LARGE SCALE GENOMIC DNA]</scope>
    <source>
        <strain evidence="2">169a</strain>
    </source>
</reference>
<feature type="compositionally biased region" description="Polar residues" evidence="1">
    <location>
        <begin position="143"/>
        <end position="154"/>
    </location>
</feature>
<feature type="compositionally biased region" description="Polar residues" evidence="1">
    <location>
        <begin position="651"/>
        <end position="663"/>
    </location>
</feature>
<feature type="compositionally biased region" description="Low complexity" evidence="1">
    <location>
        <begin position="738"/>
        <end position="747"/>
    </location>
</feature>
<feature type="compositionally biased region" description="Polar residues" evidence="1">
    <location>
        <begin position="1592"/>
        <end position="1602"/>
    </location>
</feature>
<feature type="region of interest" description="Disordered" evidence="1">
    <location>
        <begin position="970"/>
        <end position="997"/>
    </location>
</feature>
<feature type="compositionally biased region" description="Polar residues" evidence="1">
    <location>
        <begin position="574"/>
        <end position="584"/>
    </location>
</feature>
<feature type="region of interest" description="Disordered" evidence="1">
    <location>
        <begin position="1"/>
        <end position="107"/>
    </location>
</feature>
<dbReference type="EMBL" id="CP138584">
    <property type="protein sequence ID" value="WPH01268.1"/>
    <property type="molecule type" value="Genomic_DNA"/>
</dbReference>
<feature type="compositionally biased region" description="Basic and acidic residues" evidence="1">
    <location>
        <begin position="1523"/>
        <end position="1535"/>
    </location>
</feature>
<feature type="region of interest" description="Disordered" evidence="1">
    <location>
        <begin position="478"/>
        <end position="612"/>
    </location>
</feature>
<protein>
    <submittedName>
        <fullName evidence="2">Uncharacterized protein</fullName>
    </submittedName>
</protein>
<feature type="region of interest" description="Disordered" evidence="1">
    <location>
        <begin position="1028"/>
        <end position="1049"/>
    </location>
</feature>
<feature type="compositionally biased region" description="Basic and acidic residues" evidence="1">
    <location>
        <begin position="237"/>
        <end position="248"/>
    </location>
</feature>
<feature type="region of interest" description="Disordered" evidence="1">
    <location>
        <begin position="767"/>
        <end position="790"/>
    </location>
</feature>
<evidence type="ECO:0000313" key="2">
    <source>
        <dbReference type="EMBL" id="WPH01268.1"/>
    </source>
</evidence>
<feature type="compositionally biased region" description="Polar residues" evidence="1">
    <location>
        <begin position="591"/>
        <end position="608"/>
    </location>
</feature>
<feature type="region of interest" description="Disordered" evidence="1">
    <location>
        <begin position="904"/>
        <end position="926"/>
    </location>
</feature>
<feature type="region of interest" description="Disordered" evidence="1">
    <location>
        <begin position="207"/>
        <end position="269"/>
    </location>
</feature>
<feature type="region of interest" description="Disordered" evidence="1">
    <location>
        <begin position="281"/>
        <end position="328"/>
    </location>
</feature>
<proteinExistence type="predicted"/>
<evidence type="ECO:0000256" key="1">
    <source>
        <dbReference type="SAM" id="MobiDB-lite"/>
    </source>
</evidence>
<feature type="region of interest" description="Disordered" evidence="1">
    <location>
        <begin position="1209"/>
        <end position="1237"/>
    </location>
</feature>
<feature type="compositionally biased region" description="Basic and acidic residues" evidence="1">
    <location>
        <begin position="356"/>
        <end position="365"/>
    </location>
</feature>
<feature type="compositionally biased region" description="Basic and acidic residues" evidence="1">
    <location>
        <begin position="449"/>
        <end position="463"/>
    </location>
</feature>
<sequence>MGVDSRRPPLPAPTESMDETDGNDTEVATNLTTRTEKTSYSIPEDGTPITISTHKTAGGHHHSRQKSQTSLLIEYFESSKSGDKTRSRPSVRVKVTPSSTKRSKHGAHDAIQITGIGQDRKPSYTRRISLGNKQSEPVPIESTELSHSSGSNVSGRPPVEIEFLDHNASDVSNARSSRGLRYAQIESNISSMPAESMLDGSMLAESELSRGVDQDDYATDTQKDHLSAPIRTRSRSRSQDRITQKVMEKLGQTGKTRKSSRSEKERALVEDYDNEGYAIKPRRRRGLKHDDDGISTVESSLLSSNPAASQRSYRSNTSQGSRMTNNPKLLEMVEDTIKRMILPEINAIKEDQKTDRNYRSFKDARQGSYDSQSLERKLSKSSSTPNISTKPKVVLNRDGDDPGTVLSRGDSERRKIRKSSREEYHERPSSRRSSSKHSYQGDGYDDEEHASRKSEKSSHKLRDAAAAGLVGSALTAAALHHHDSRDEVQSRRKKRSKSRGSRSRSVSMTETAEEVYKTKENIPPMPLASHINDSDVTRESIVSSGTEMPETYGTVEPPLPVQEVSRGSLGALSPVQTHTPSRSRSPAFRDLNTSNGHLSQGSPKSPASTKERMAALAAAGMGGFAAAKGYDALRNRHVDVDGYGSPISPRNVASPTQSISSMKKQFEDDDALVPRGLRPKSALSRSSAIKLHSQPASLRSAGSSPINTHSPRGLKTVDGVASPLDGPDAAFLRQSTATPGTPGTPNNEAIDDWYERQHRINDRYRDSFGERATNRDSYQTNPFPEDDRRFASYGDSVQEYAGAEITRDKDNQVFESKPQYVHDSFGAESNVASLMDPSMLSASMVSGQESPDRNKAGGTYANRMAEHIRDMEQQSPALYEGSTLSQTGTSQDRWAALKGHARNLSASTGKNSGDGLNTPSRSPIKNLRNQDSIEPLMGASGLPLANDPLPEIGHFNDSKSDLTERSVVHGPLSGDVTGKSTWPYTPEPHGKSVTPEDKAPGIDFDKEKGLVAAAAGGLAARAAARAANQTNPEEGHVQPFERSGDNGRTNVPSPVAFRDEGYVTDNHGRSAEVISPHPEEQRYSPEDIAEYERAMNALDLGPDDPFIENATHKRHVSGNSHGMVSPLYDSSTGKGLDRIQSQDIVALMDHLTVRDAQRNARDTEILVTLVRSAAEMRQSFDEMRRFIAEQDRLIMQNSDRDAEQVAQKVLGGPRAQPTAGSRTPKGSSVEDVQTKRKNVLRRALKSLTGGKKADDLARVEDMLMQILDNVEDLKHYGVSGQQLKSYTNASLDSYAKLRTGPDSGYEPEGEADTPSSPDHSGQLSTTPRGAKDQYHSGYDGRRGSVNRVSTVAEGDEDDEEADLTADEHLVLSHQFENNENLLTPTQEVQRQLGLSPQQELTPKAAEKQRKHKSNSSSIFGVPKISRWSKTTSSSAAPDVAALESPDFARGARPLSGASQSGSHLDKYDDDDDYKLHDDDRLQSPQGLSREQQRPISQSEVRSMHSQGSRFTRTPSPLIPSEASLKHHDDYDRYGDEPEPSPVHEEDLDFDDPKYQAHRNSLLLQHPQPVQGTTGRHQNNLETQAQGYDPKSPTASDVSQRSVSDFDPSMWGSAGTAALARKRFSDPVSTGAYSERRGSKDDPLVPRKPVDHSVQYDDDDDRSTDEEYDLGPEYSNSGFSKGGANYYSSPYGSGHLLEPIEERYSLEVDSRSDGRHSLSPEPRYAKTAAEARTPQRKITGPRPMGSKSPAPHALDTGTGTVRRKAVAAGRDSQDSLHSESF</sequence>
<feature type="region of interest" description="Disordered" evidence="1">
    <location>
        <begin position="1706"/>
        <end position="1780"/>
    </location>
</feature>
<keyword evidence="3" id="KW-1185">Reference proteome</keyword>
<feature type="region of interest" description="Disordered" evidence="1">
    <location>
        <begin position="642"/>
        <end position="750"/>
    </location>
</feature>
<dbReference type="PANTHER" id="PTHR42105:SF1">
    <property type="entry name" value="TRANSALDOLASE"/>
    <property type="match status" value="1"/>
</dbReference>
<feature type="region of interest" description="Disordered" evidence="1">
    <location>
        <begin position="356"/>
        <end position="465"/>
    </location>
</feature>
<feature type="region of interest" description="Disordered" evidence="1">
    <location>
        <begin position="1391"/>
        <end position="1684"/>
    </location>
</feature>
<organism evidence="2 3">
    <name type="scientific">Acrodontium crateriforme</name>
    <dbReference type="NCBI Taxonomy" id="150365"/>
    <lineage>
        <taxon>Eukaryota</taxon>
        <taxon>Fungi</taxon>
        <taxon>Dikarya</taxon>
        <taxon>Ascomycota</taxon>
        <taxon>Pezizomycotina</taxon>
        <taxon>Dothideomycetes</taxon>
        <taxon>Dothideomycetidae</taxon>
        <taxon>Mycosphaerellales</taxon>
        <taxon>Teratosphaeriaceae</taxon>
        <taxon>Acrodontium</taxon>
    </lineage>
</organism>
<feature type="compositionally biased region" description="Basic and acidic residues" evidence="1">
    <location>
        <begin position="1329"/>
        <end position="1342"/>
    </location>
</feature>